<comment type="caution">
    <text evidence="2">The sequence shown here is derived from an EMBL/GenBank/DDBJ whole genome shotgun (WGS) entry which is preliminary data.</text>
</comment>
<name>A0ABR4GDT8_9EURO</name>
<keyword evidence="3" id="KW-1185">Reference proteome</keyword>
<evidence type="ECO:0000313" key="2">
    <source>
        <dbReference type="EMBL" id="KAL2797101.1"/>
    </source>
</evidence>
<proteinExistence type="predicted"/>
<sequence length="428" mass="48700">MPDRPTQIITFKTTPAVINDRLSQLLTYHNPSTNCTWWVRAVITFWPLPAKPTNADYSNLCEAFRAFIQTIDFSQLPLLNDTVSLLTFKLAGEDEGILDDPRFLLPFEEGERVPAKYFIDLRPHMRCDVVVDRKRIRYPTLDRRHRDVPKFHASRLENTVEIDSAVQGVTMDGRKYVHKIIERHNYYPADTKHILDEIDAYVQFRGVPNIAQLAGIVVSENPYRTHPAKPGNMAEVIIGFLLPYYPNGTLASISRRNVPHQHVYHQPMSTFFNFASFFGEQVVPETIPPFDRRLFEWAKQVGQGLQSMHAAGRPHVDVKTTNVLLDEKLNALLIDISGTSGWTWEFLSPEMDALLSHSNDEEVDLGKIPFDIRVGTDCWAFGKLLQSLYRRSSGGKEAVRLLEVASRLTADDPGDRISLAEALVMLDI</sequence>
<reference evidence="2 3" key="1">
    <citation type="submission" date="2024-07" db="EMBL/GenBank/DDBJ databases">
        <title>Section-level genome sequencing and comparative genomics of Aspergillus sections Usti and Cavernicolus.</title>
        <authorList>
            <consortium name="Lawrence Berkeley National Laboratory"/>
            <person name="Nybo J.L."/>
            <person name="Vesth T.C."/>
            <person name="Theobald S."/>
            <person name="Frisvad J.C."/>
            <person name="Larsen T.O."/>
            <person name="Kjaerboelling I."/>
            <person name="Rothschild-Mancinelli K."/>
            <person name="Lyhne E.K."/>
            <person name="Kogle M.E."/>
            <person name="Barry K."/>
            <person name="Clum A."/>
            <person name="Na H."/>
            <person name="Ledsgaard L."/>
            <person name="Lin J."/>
            <person name="Lipzen A."/>
            <person name="Kuo A."/>
            <person name="Riley R."/>
            <person name="Mondo S."/>
            <person name="Labutti K."/>
            <person name="Haridas S."/>
            <person name="Pangalinan J."/>
            <person name="Salamov A.A."/>
            <person name="Simmons B.A."/>
            <person name="Magnuson J.K."/>
            <person name="Chen J."/>
            <person name="Drula E."/>
            <person name="Henrissat B."/>
            <person name="Wiebenga A."/>
            <person name="Lubbers R.J."/>
            <person name="Gomes A.C."/>
            <person name="Makela M.R."/>
            <person name="Stajich J."/>
            <person name="Grigoriev I.V."/>
            <person name="Mortensen U.H."/>
            <person name="De Vries R.P."/>
            <person name="Baker S.E."/>
            <person name="Andersen M.R."/>
        </authorList>
    </citation>
    <scope>NUCLEOTIDE SEQUENCE [LARGE SCALE GENOMIC DNA]</scope>
    <source>
        <strain evidence="2 3">CBS 209.92</strain>
    </source>
</reference>
<feature type="domain" description="Protein kinase" evidence="1">
    <location>
        <begin position="151"/>
        <end position="428"/>
    </location>
</feature>
<dbReference type="InterPro" id="IPR011009">
    <property type="entry name" value="Kinase-like_dom_sf"/>
</dbReference>
<evidence type="ECO:0000313" key="3">
    <source>
        <dbReference type="Proteomes" id="UP001610563"/>
    </source>
</evidence>
<dbReference type="EMBL" id="JBFTWV010000021">
    <property type="protein sequence ID" value="KAL2797101.1"/>
    <property type="molecule type" value="Genomic_DNA"/>
</dbReference>
<evidence type="ECO:0000259" key="1">
    <source>
        <dbReference type="PROSITE" id="PS50011"/>
    </source>
</evidence>
<dbReference type="PROSITE" id="PS50011">
    <property type="entry name" value="PROTEIN_KINASE_DOM"/>
    <property type="match status" value="1"/>
</dbReference>
<accession>A0ABR4GDT8</accession>
<dbReference type="InterPro" id="IPR000719">
    <property type="entry name" value="Prot_kinase_dom"/>
</dbReference>
<gene>
    <name evidence="2" type="ORF">BJX66DRAFT_335288</name>
</gene>
<protein>
    <submittedName>
        <fullName evidence="2">Kinase-like domain-containing protein</fullName>
    </submittedName>
</protein>
<dbReference type="Proteomes" id="UP001610563">
    <property type="component" value="Unassembled WGS sequence"/>
</dbReference>
<dbReference type="Gene3D" id="1.10.510.10">
    <property type="entry name" value="Transferase(Phosphotransferase) domain 1"/>
    <property type="match status" value="1"/>
</dbReference>
<organism evidence="2 3">
    <name type="scientific">Aspergillus keveii</name>
    <dbReference type="NCBI Taxonomy" id="714993"/>
    <lineage>
        <taxon>Eukaryota</taxon>
        <taxon>Fungi</taxon>
        <taxon>Dikarya</taxon>
        <taxon>Ascomycota</taxon>
        <taxon>Pezizomycotina</taxon>
        <taxon>Eurotiomycetes</taxon>
        <taxon>Eurotiomycetidae</taxon>
        <taxon>Eurotiales</taxon>
        <taxon>Aspergillaceae</taxon>
        <taxon>Aspergillus</taxon>
        <taxon>Aspergillus subgen. Nidulantes</taxon>
    </lineage>
</organism>
<dbReference type="SUPFAM" id="SSF56112">
    <property type="entry name" value="Protein kinase-like (PK-like)"/>
    <property type="match status" value="1"/>
</dbReference>